<organism evidence="1 2">
    <name type="scientific">Ambispora leptoticha</name>
    <dbReference type="NCBI Taxonomy" id="144679"/>
    <lineage>
        <taxon>Eukaryota</taxon>
        <taxon>Fungi</taxon>
        <taxon>Fungi incertae sedis</taxon>
        <taxon>Mucoromycota</taxon>
        <taxon>Glomeromycotina</taxon>
        <taxon>Glomeromycetes</taxon>
        <taxon>Archaeosporales</taxon>
        <taxon>Ambisporaceae</taxon>
        <taxon>Ambispora</taxon>
    </lineage>
</organism>
<evidence type="ECO:0000313" key="1">
    <source>
        <dbReference type="EMBL" id="CAG8722502.1"/>
    </source>
</evidence>
<keyword evidence="2" id="KW-1185">Reference proteome</keyword>
<name>A0A9N9I6R4_9GLOM</name>
<proteinExistence type="predicted"/>
<evidence type="ECO:0000313" key="2">
    <source>
        <dbReference type="Proteomes" id="UP000789508"/>
    </source>
</evidence>
<accession>A0A9N9I6R4</accession>
<dbReference type="Proteomes" id="UP000789508">
    <property type="component" value="Unassembled WGS sequence"/>
</dbReference>
<dbReference type="EMBL" id="CAJVPS010026808">
    <property type="protein sequence ID" value="CAG8722502.1"/>
    <property type="molecule type" value="Genomic_DNA"/>
</dbReference>
<reference evidence="1" key="1">
    <citation type="submission" date="2021-06" db="EMBL/GenBank/DDBJ databases">
        <authorList>
            <person name="Kallberg Y."/>
            <person name="Tangrot J."/>
            <person name="Rosling A."/>
        </authorList>
    </citation>
    <scope>NUCLEOTIDE SEQUENCE</scope>
    <source>
        <strain evidence="1">FL130A</strain>
    </source>
</reference>
<feature type="non-terminal residue" evidence="1">
    <location>
        <position position="55"/>
    </location>
</feature>
<comment type="caution">
    <text evidence="1">The sequence shown here is derived from an EMBL/GenBank/DDBJ whole genome shotgun (WGS) entry which is preliminary data.</text>
</comment>
<dbReference type="AlphaFoldDB" id="A0A9N9I6R4"/>
<gene>
    <name evidence="1" type="ORF">ALEPTO_LOCUS12309</name>
</gene>
<sequence>MINVRDTSRSMDPVIITLREITQLRYLFTSTNKSAKAILSPNPKTNFNLGRVFNH</sequence>
<protein>
    <submittedName>
        <fullName evidence="1">11989_t:CDS:1</fullName>
    </submittedName>
</protein>